<dbReference type="EMBL" id="CAEZWM010000030">
    <property type="protein sequence ID" value="CAB4650681.1"/>
    <property type="molecule type" value="Genomic_DNA"/>
</dbReference>
<dbReference type="NCBIfam" id="NF001813">
    <property type="entry name" value="PRK00549.1"/>
    <property type="match status" value="1"/>
</dbReference>
<dbReference type="InterPro" id="IPR050101">
    <property type="entry name" value="CinA"/>
</dbReference>
<dbReference type="PANTHER" id="PTHR13939">
    <property type="entry name" value="NICOTINAMIDE-NUCLEOTIDE AMIDOHYDROLASE PNCC"/>
    <property type="match status" value="1"/>
</dbReference>
<evidence type="ECO:0000313" key="2">
    <source>
        <dbReference type="EMBL" id="CAB4650681.1"/>
    </source>
</evidence>
<dbReference type="SMART" id="SM00852">
    <property type="entry name" value="MoCF_biosynth"/>
    <property type="match status" value="1"/>
</dbReference>
<dbReference type="NCBIfam" id="TIGR00200">
    <property type="entry name" value="cinA_nterm"/>
    <property type="match status" value="1"/>
</dbReference>
<dbReference type="InterPro" id="IPR041424">
    <property type="entry name" value="CinA_KH"/>
</dbReference>
<dbReference type="AlphaFoldDB" id="A0A6J6KM32"/>
<protein>
    <submittedName>
        <fullName evidence="2">Unannotated protein</fullName>
    </submittedName>
</protein>
<dbReference type="InterPro" id="IPR036425">
    <property type="entry name" value="MoaB/Mog-like_dom_sf"/>
</dbReference>
<dbReference type="InterPro" id="IPR036653">
    <property type="entry name" value="CinA-like_C"/>
</dbReference>
<feature type="domain" description="MoaB/Mog" evidence="1">
    <location>
        <begin position="4"/>
        <end position="171"/>
    </location>
</feature>
<dbReference type="SUPFAM" id="SSF53218">
    <property type="entry name" value="Molybdenum cofactor biosynthesis proteins"/>
    <property type="match status" value="1"/>
</dbReference>
<dbReference type="Gene3D" id="3.90.950.20">
    <property type="entry name" value="CinA-like"/>
    <property type="match status" value="1"/>
</dbReference>
<name>A0A6J6KM32_9ZZZZ</name>
<reference evidence="2" key="1">
    <citation type="submission" date="2020-05" db="EMBL/GenBank/DDBJ databases">
        <authorList>
            <person name="Chiriac C."/>
            <person name="Salcher M."/>
            <person name="Ghai R."/>
            <person name="Kavagutti S V."/>
        </authorList>
    </citation>
    <scope>NUCLEOTIDE SEQUENCE</scope>
</reference>
<dbReference type="Gene3D" id="3.30.70.2860">
    <property type="match status" value="1"/>
</dbReference>
<dbReference type="NCBIfam" id="TIGR00177">
    <property type="entry name" value="molyb_syn"/>
    <property type="match status" value="1"/>
</dbReference>
<dbReference type="PANTHER" id="PTHR13939:SF0">
    <property type="entry name" value="NMN AMIDOHYDROLASE-LIKE PROTEIN YFAY"/>
    <property type="match status" value="1"/>
</dbReference>
<dbReference type="CDD" id="cd00885">
    <property type="entry name" value="cinA"/>
    <property type="match status" value="1"/>
</dbReference>
<gene>
    <name evidence="2" type="ORF">UFOPK2242_00389</name>
</gene>
<dbReference type="Gene3D" id="3.40.980.10">
    <property type="entry name" value="MoaB/Mog-like domain"/>
    <property type="match status" value="1"/>
</dbReference>
<dbReference type="InterPro" id="IPR008135">
    <property type="entry name" value="Competence-induced_CinA"/>
</dbReference>
<accession>A0A6J6KM32</accession>
<dbReference type="NCBIfam" id="TIGR00199">
    <property type="entry name" value="PncC_domain"/>
    <property type="match status" value="1"/>
</dbReference>
<dbReference type="SUPFAM" id="SSF142433">
    <property type="entry name" value="CinA-like"/>
    <property type="match status" value="1"/>
</dbReference>
<dbReference type="InterPro" id="IPR001453">
    <property type="entry name" value="MoaB/Mog_dom"/>
</dbReference>
<dbReference type="Pfam" id="PF02464">
    <property type="entry name" value="CinA"/>
    <property type="match status" value="1"/>
</dbReference>
<organism evidence="2">
    <name type="scientific">freshwater metagenome</name>
    <dbReference type="NCBI Taxonomy" id="449393"/>
    <lineage>
        <taxon>unclassified sequences</taxon>
        <taxon>metagenomes</taxon>
        <taxon>ecological metagenomes</taxon>
    </lineage>
</organism>
<proteinExistence type="inferred from homology"/>
<sequence length="410" mass="43499">MKVDVLAVGTELLLGQIVDTNSSWIGEQLAGAGIDTYEHRKIGDNLDRVVRCIESMLETADAVIICGGLGPTPDDLTREAIAQVMGVPLERREDLVDWIASLFGGRGRQMPENNLRQADVPVGGDVLPNPIGTAPGLKCEFNGRVIYAVPGVPYEMQRMVNEHVIPDLLERTGERAVILNRSLKTWGASESGLAEMIARQVDDQSNPSIAFLARGIEGIVVRLTAKAATFDDAAALIAPEEAKLRSTLGDLIFAVDDETMEEAVLSRLGARGWTLGIAESLTGGLVGSRIAGIPGASKTFRGTIGSYATEVKRSLLGVTAEHVVSAECAKEMAEGARRVLGADVGISVTGVAGPDAQDGAPVGTVWFGLALPGLPAEAVTTRLPGDRERIRQFSTISLMNLLRMRLDALA</sequence>
<dbReference type="PIRSF" id="PIRSF006728">
    <property type="entry name" value="CinA"/>
    <property type="match status" value="1"/>
</dbReference>
<evidence type="ECO:0000259" key="1">
    <source>
        <dbReference type="SMART" id="SM00852"/>
    </source>
</evidence>
<dbReference type="Pfam" id="PF00994">
    <property type="entry name" value="MoCF_biosynth"/>
    <property type="match status" value="1"/>
</dbReference>
<dbReference type="Pfam" id="PF18146">
    <property type="entry name" value="CinA_KH"/>
    <property type="match status" value="1"/>
</dbReference>
<dbReference type="HAMAP" id="MF_00226_B">
    <property type="entry name" value="CinA_B"/>
    <property type="match status" value="1"/>
</dbReference>
<dbReference type="InterPro" id="IPR008136">
    <property type="entry name" value="CinA_C"/>
</dbReference>